<evidence type="ECO:0000256" key="1">
    <source>
        <dbReference type="SAM" id="MobiDB-lite"/>
    </source>
</evidence>
<dbReference type="GO" id="GO:0051116">
    <property type="term" value="F:cobaltochelatase activity"/>
    <property type="evidence" value="ECO:0007669"/>
    <property type="project" value="UniProtKB-EC"/>
</dbReference>
<dbReference type="CDD" id="cd10150">
    <property type="entry name" value="CobN_like"/>
    <property type="match status" value="1"/>
</dbReference>
<protein>
    <submittedName>
        <fullName evidence="3">Cobaltochelatase CobN</fullName>
        <ecNumber evidence="3">6.6.1.2</ecNumber>
    </submittedName>
</protein>
<accession>A0ABU0LVV9</accession>
<dbReference type="PANTHER" id="PTHR44119:SF4">
    <property type="entry name" value="AEROBIC COBALTOCHELATASE SUBUNIT COBN"/>
    <property type="match status" value="1"/>
</dbReference>
<evidence type="ECO:0000313" key="3">
    <source>
        <dbReference type="EMBL" id="MDQ0512830.1"/>
    </source>
</evidence>
<sequence length="1187" mass="125212">MHILTTTSSSLDDLVEPVDLGQTPGEVVVLSFTDSDLVGLASARAHAEAEQRAEGTGREGLPSLRLVNLRDLRHPMSVDLWIDRSAVQARVIVVRLLGGLDWWRYGVERLADVARARGIRLALLPGEDRDDPRLAAASTLPGEELDALLGYFRAGGPANLRALLRRLARHAGHALDAPPPQPVPLAGFYEWAGEAPSRPFRTASPSPRPLPEAERAFANRAAFSTPSPLGKRMEYSGAGSAEALSPAGRGVGEGEPARPAIPVIFYRSMWLAGDTAPVEALCAALAARGLAPHPIFVASLREPASVAFLRAALVEMNPAAIVTLTAFAAADPGEETVLDAPGVPVLQAILATTPRAAWAEGVRGLVSADLAMHVVLPELDGRVLAGALSFKAPADVAVVPGFTALVNRPEPDRVEQVADRVAALVRLQAMPRGARRIAVLMPEYAGAPGRTGWAVGLDVPASVLALMADLSTAGYRVEGAPGNERALLDAVQGRLSLPGGERDGVRGALRTTPAIPVTQPSPYGGEGFADDQALSLTDYRAHLATLPLASVAAVHAAWGEPEDDPDLFADAFRFRAARFGHLTVAIAPDRGARAERRAQYHDPALPPRHGLLAFGLWLRREAEALVHMGAHGTLEWLPGKHVALARGCFPELVLGSLPVAYPFIVSNPGEAAQAKRRIAAVTLGHLPPPTLEAGLTGEGRELERLVDEYAQADGLDRRRRERLARLIVEETTRTGFARDAGLSTDATADEALKQIDAFLCDIKEMRLKDGFHVYGRGPCGAAERGGLLAALDGRRVAAGPAGAPGRGRTDVMPTGRNLFASDPRALPTATAMDLGRLAAEEVLRAYAQAHGDWPRALVLDLWGSATLRTGGEEMAQGLALIGARPLWDPATGRVTGVEVLPTAVLGRPRVDVTFRISGLFRDLFPAQIALLDAALRAVARREETADENPLRAHGEGAPRIFGSAPGAYGAGLDRAGEGIAPEALGEAYLASASHAYGGAEGSAFEAGAAFAARVAAADLLVHGADDPGRDLLEGDADLAFIGGFAAAAERLGRMPDLVVLDTSDPARPIARPLGQAIARLVRGRTNPHYIAGLMRHGPRGAAEIAETVDRLIGFAEATRVVPGALIDALHEAYVGDESVRDFLRAASPEAARFVAARFERARLNGLWHPRRNDIGADLATLSGEAAE</sequence>
<dbReference type="NCBIfam" id="NF008973">
    <property type="entry name" value="PRK12321.1"/>
    <property type="match status" value="1"/>
</dbReference>
<gene>
    <name evidence="3" type="ORF">QOZ99_003745</name>
</gene>
<name>A0ABU0LVV9_9HYPH</name>
<feature type="domain" description="CobN/magnesium chelatase" evidence="2">
    <location>
        <begin position="150"/>
        <end position="780"/>
    </location>
</feature>
<dbReference type="EC" id="6.6.1.2" evidence="3"/>
<dbReference type="RefSeq" id="WP_306891493.1">
    <property type="nucleotide sequence ID" value="NZ_JAUSVR010000017.1"/>
</dbReference>
<feature type="region of interest" description="Disordered" evidence="1">
    <location>
        <begin position="799"/>
        <end position="819"/>
    </location>
</feature>
<feature type="domain" description="CobN/magnesium chelatase" evidence="2">
    <location>
        <begin position="782"/>
        <end position="1172"/>
    </location>
</feature>
<dbReference type="PANTHER" id="PTHR44119">
    <property type="entry name" value="MAGNESIUM-CHELATASE SUBUNIT CHLH, CHLOROPLASTIC"/>
    <property type="match status" value="1"/>
</dbReference>
<proteinExistence type="predicted"/>
<comment type="caution">
    <text evidence="3">The sequence shown here is derived from an EMBL/GenBank/DDBJ whole genome shotgun (WGS) entry which is preliminary data.</text>
</comment>
<organism evidence="3 4">
    <name type="scientific">Ancylobacter amanitiformis</name>
    <dbReference type="NCBI Taxonomy" id="217069"/>
    <lineage>
        <taxon>Bacteria</taxon>
        <taxon>Pseudomonadati</taxon>
        <taxon>Pseudomonadota</taxon>
        <taxon>Alphaproteobacteria</taxon>
        <taxon>Hyphomicrobiales</taxon>
        <taxon>Xanthobacteraceae</taxon>
        <taxon>Ancylobacter</taxon>
    </lineage>
</organism>
<keyword evidence="3" id="KW-0436">Ligase</keyword>
<evidence type="ECO:0000259" key="2">
    <source>
        <dbReference type="Pfam" id="PF02514"/>
    </source>
</evidence>
<dbReference type="Proteomes" id="UP001235094">
    <property type="component" value="Unassembled WGS sequence"/>
</dbReference>
<reference evidence="3 4" key="1">
    <citation type="submission" date="2023-07" db="EMBL/GenBank/DDBJ databases">
        <title>Genomic Encyclopedia of Type Strains, Phase IV (KMG-IV): sequencing the most valuable type-strain genomes for metagenomic binning, comparative biology and taxonomic classification.</title>
        <authorList>
            <person name="Goeker M."/>
        </authorList>
    </citation>
    <scope>NUCLEOTIDE SEQUENCE [LARGE SCALE GENOMIC DNA]</scope>
    <source>
        <strain evidence="3 4">DSM 15561</strain>
    </source>
</reference>
<keyword evidence="4" id="KW-1185">Reference proteome</keyword>
<dbReference type="InterPro" id="IPR003672">
    <property type="entry name" value="CobN/Mg_chltase"/>
</dbReference>
<evidence type="ECO:0000313" key="4">
    <source>
        <dbReference type="Proteomes" id="UP001235094"/>
    </source>
</evidence>
<dbReference type="EMBL" id="JAUSVR010000017">
    <property type="protein sequence ID" value="MDQ0512830.1"/>
    <property type="molecule type" value="Genomic_DNA"/>
</dbReference>
<dbReference type="Pfam" id="PF02514">
    <property type="entry name" value="CobN-Mg_chel"/>
    <property type="match status" value="2"/>
</dbReference>